<dbReference type="CDD" id="cd07067">
    <property type="entry name" value="HP_PGM_like"/>
    <property type="match status" value="1"/>
</dbReference>
<dbReference type="GO" id="GO:0016791">
    <property type="term" value="F:phosphatase activity"/>
    <property type="evidence" value="ECO:0007669"/>
    <property type="project" value="TreeGrafter"/>
</dbReference>
<evidence type="ECO:0000313" key="2">
    <source>
        <dbReference type="Proteomes" id="UP000681425"/>
    </source>
</evidence>
<dbReference type="SUPFAM" id="SSF53254">
    <property type="entry name" value="Phosphoglycerate mutase-like"/>
    <property type="match status" value="1"/>
</dbReference>
<dbReference type="PANTHER" id="PTHR48100:SF1">
    <property type="entry name" value="HISTIDINE PHOSPHATASE FAMILY PROTEIN-RELATED"/>
    <property type="match status" value="1"/>
</dbReference>
<dbReference type="Proteomes" id="UP000681425">
    <property type="component" value="Chromosome"/>
</dbReference>
<proteinExistence type="predicted"/>
<dbReference type="InterPro" id="IPR013078">
    <property type="entry name" value="His_Pase_superF_clade-1"/>
</dbReference>
<dbReference type="InterPro" id="IPR050275">
    <property type="entry name" value="PGM_Phosphatase"/>
</dbReference>
<accession>A0A975K9N9</accession>
<keyword evidence="2" id="KW-1185">Reference proteome</keyword>
<name>A0A975K9N9_9SPHN</name>
<sequence length="189" mass="20374">MTGFRLHLLRHGTPIDAGKMTGWTDCASTQEGIAACVERAARLDVAAIISSDLLRARAAAEVIALRAAMPLTTDPRWRELDFGAWDGRAATDIGTDALAPFWSDPEANPPLGGERWSSIVARVGKAIGDMRAADTLVVTHAGAMRAALALLCGLDHRQVWMFDLPYASMLSLHIWPGEKPSAQIIGLYQ</sequence>
<dbReference type="AlphaFoldDB" id="A0A975K9N9"/>
<dbReference type="GO" id="GO:0005737">
    <property type="term" value="C:cytoplasm"/>
    <property type="evidence" value="ECO:0007669"/>
    <property type="project" value="TreeGrafter"/>
</dbReference>
<dbReference type="SMART" id="SM00855">
    <property type="entry name" value="PGAM"/>
    <property type="match status" value="1"/>
</dbReference>
<evidence type="ECO:0000313" key="1">
    <source>
        <dbReference type="EMBL" id="QUT07388.1"/>
    </source>
</evidence>
<dbReference type="KEGG" id="spph:KFK14_08315"/>
<dbReference type="RefSeq" id="WP_212610544.1">
    <property type="nucleotide sequence ID" value="NZ_CP073910.1"/>
</dbReference>
<protein>
    <submittedName>
        <fullName evidence="1">Histidine phosphatase family protein</fullName>
    </submittedName>
</protein>
<dbReference type="EMBL" id="CP073910">
    <property type="protein sequence ID" value="QUT07388.1"/>
    <property type="molecule type" value="Genomic_DNA"/>
</dbReference>
<dbReference type="Gene3D" id="3.40.50.1240">
    <property type="entry name" value="Phosphoglycerate mutase-like"/>
    <property type="match status" value="1"/>
</dbReference>
<reference evidence="1" key="1">
    <citation type="submission" date="2021-04" db="EMBL/GenBank/DDBJ databases">
        <title>Isolation of p-tert-butylphenol degrading bacteria Sphingobium phenoxybenzoativorans Tas13 from active sludge.</title>
        <authorList>
            <person name="Li Y."/>
        </authorList>
    </citation>
    <scope>NUCLEOTIDE SEQUENCE</scope>
    <source>
        <strain evidence="1">Tas13</strain>
    </source>
</reference>
<dbReference type="PANTHER" id="PTHR48100">
    <property type="entry name" value="BROAD-SPECIFICITY PHOSPHATASE YOR283W-RELATED"/>
    <property type="match status" value="1"/>
</dbReference>
<gene>
    <name evidence="1" type="ORF">KFK14_08315</name>
</gene>
<dbReference type="InterPro" id="IPR029033">
    <property type="entry name" value="His_PPase_superfam"/>
</dbReference>
<organism evidence="1 2">
    <name type="scientific">Sphingobium phenoxybenzoativorans</name>
    <dbReference type="NCBI Taxonomy" id="1592790"/>
    <lineage>
        <taxon>Bacteria</taxon>
        <taxon>Pseudomonadati</taxon>
        <taxon>Pseudomonadota</taxon>
        <taxon>Alphaproteobacteria</taxon>
        <taxon>Sphingomonadales</taxon>
        <taxon>Sphingomonadaceae</taxon>
        <taxon>Sphingobium</taxon>
    </lineage>
</organism>
<dbReference type="Pfam" id="PF00300">
    <property type="entry name" value="His_Phos_1"/>
    <property type="match status" value="1"/>
</dbReference>